<evidence type="ECO:0000313" key="3">
    <source>
        <dbReference type="Proteomes" id="UP000887563"/>
    </source>
</evidence>
<dbReference type="Gene3D" id="3.30.70.330">
    <property type="match status" value="1"/>
</dbReference>
<evidence type="ECO:0000256" key="1">
    <source>
        <dbReference type="PROSITE-ProRule" id="PRU00176"/>
    </source>
</evidence>
<dbReference type="GO" id="GO:0003723">
    <property type="term" value="F:RNA binding"/>
    <property type="evidence" value="ECO:0007669"/>
    <property type="project" value="UniProtKB-UniRule"/>
</dbReference>
<evidence type="ECO:0000259" key="2">
    <source>
        <dbReference type="PROSITE" id="PS50102"/>
    </source>
</evidence>
<accession>A0A914LDU2</accession>
<name>A0A914LDU2_MELIC</name>
<dbReference type="Pfam" id="PF00076">
    <property type="entry name" value="RRM_1"/>
    <property type="match status" value="1"/>
</dbReference>
<reference evidence="4" key="1">
    <citation type="submission" date="2022-11" db="UniProtKB">
        <authorList>
            <consortium name="WormBaseParasite"/>
        </authorList>
    </citation>
    <scope>IDENTIFICATION</scope>
</reference>
<dbReference type="PROSITE" id="PS50102">
    <property type="entry name" value="RRM"/>
    <property type="match status" value="1"/>
</dbReference>
<organism evidence="3 4">
    <name type="scientific">Meloidogyne incognita</name>
    <name type="common">Southern root-knot nematode worm</name>
    <name type="synonym">Oxyuris incognita</name>
    <dbReference type="NCBI Taxonomy" id="6306"/>
    <lineage>
        <taxon>Eukaryota</taxon>
        <taxon>Metazoa</taxon>
        <taxon>Ecdysozoa</taxon>
        <taxon>Nematoda</taxon>
        <taxon>Chromadorea</taxon>
        <taxon>Rhabditida</taxon>
        <taxon>Tylenchina</taxon>
        <taxon>Tylenchomorpha</taxon>
        <taxon>Tylenchoidea</taxon>
        <taxon>Meloidogynidae</taxon>
        <taxon>Meloidogyninae</taxon>
        <taxon>Meloidogyne</taxon>
        <taxon>Meloidogyne incognita group</taxon>
    </lineage>
</organism>
<proteinExistence type="predicted"/>
<sequence length="105" mass="12226">MPSFYHLWRKYPALSFIVRTYAPVVVRHLRIDICGSKKSARKIWFAKVSLPLGFPGLRDIRQITDRTDIAFVEFSNENEATNVKKALNNFKITPTHAMRVEYAKK</sequence>
<dbReference type="FunFam" id="3.30.70.330:FF:000029">
    <property type="entry name" value="U2 small nuclear ribonucleoprotein B"/>
    <property type="match status" value="1"/>
</dbReference>
<dbReference type="AlphaFoldDB" id="A0A914LDU2"/>
<dbReference type="InterPro" id="IPR012677">
    <property type="entry name" value="Nucleotide-bd_a/b_plait_sf"/>
</dbReference>
<dbReference type="SUPFAM" id="SSF54928">
    <property type="entry name" value="RNA-binding domain, RBD"/>
    <property type="match status" value="1"/>
</dbReference>
<dbReference type="Proteomes" id="UP000887563">
    <property type="component" value="Unplaced"/>
</dbReference>
<protein>
    <submittedName>
        <fullName evidence="4">RRM domain-containing protein</fullName>
    </submittedName>
</protein>
<dbReference type="WBParaSite" id="Minc3s00434g12263">
    <property type="protein sequence ID" value="Minc3s00434g12263"/>
    <property type="gene ID" value="Minc3s00434g12263"/>
</dbReference>
<keyword evidence="3" id="KW-1185">Reference proteome</keyword>
<dbReference type="InterPro" id="IPR000504">
    <property type="entry name" value="RRM_dom"/>
</dbReference>
<dbReference type="InterPro" id="IPR035979">
    <property type="entry name" value="RBD_domain_sf"/>
</dbReference>
<evidence type="ECO:0000313" key="4">
    <source>
        <dbReference type="WBParaSite" id="Minc3s00434g12263"/>
    </source>
</evidence>
<keyword evidence="1" id="KW-0694">RNA-binding</keyword>
<feature type="domain" description="RRM" evidence="2">
    <location>
        <begin position="22"/>
        <end position="105"/>
    </location>
</feature>